<dbReference type="Gene3D" id="3.40.50.2300">
    <property type="match status" value="1"/>
</dbReference>
<dbReference type="AlphaFoldDB" id="A0A328YYZ1"/>
<protein>
    <submittedName>
        <fullName evidence="6">Protein-tyrosine phosphatase</fullName>
    </submittedName>
</protein>
<name>A0A328YYZ1_9BURK</name>
<keyword evidence="2" id="KW-0378">Hydrolase</keyword>
<feature type="active site" evidence="4">
    <location>
        <position position="37"/>
    </location>
</feature>
<dbReference type="GO" id="GO:0004725">
    <property type="term" value="F:protein tyrosine phosphatase activity"/>
    <property type="evidence" value="ECO:0007669"/>
    <property type="project" value="InterPro"/>
</dbReference>
<feature type="active site" description="Proton donor" evidence="4">
    <location>
        <position position="148"/>
    </location>
</feature>
<feature type="active site" description="Nucleophile" evidence="4">
    <location>
        <position position="31"/>
    </location>
</feature>
<organism evidence="6 7">
    <name type="scientific">Paracidovorax anthurii</name>
    <dbReference type="NCBI Taxonomy" id="78229"/>
    <lineage>
        <taxon>Bacteria</taxon>
        <taxon>Pseudomonadati</taxon>
        <taxon>Pseudomonadota</taxon>
        <taxon>Betaproteobacteria</taxon>
        <taxon>Burkholderiales</taxon>
        <taxon>Comamonadaceae</taxon>
        <taxon>Paracidovorax</taxon>
    </lineage>
</organism>
<keyword evidence="3" id="KW-0904">Protein phosphatase</keyword>
<dbReference type="CDD" id="cd16343">
    <property type="entry name" value="LMWPTP"/>
    <property type="match status" value="1"/>
</dbReference>
<dbReference type="InterPro" id="IPR052995">
    <property type="entry name" value="LMW-PTP"/>
</dbReference>
<dbReference type="PRINTS" id="PR00719">
    <property type="entry name" value="LMWPTPASE"/>
</dbReference>
<comment type="similarity">
    <text evidence="1">Belongs to the low molecular weight phosphotyrosine protein phosphatase family.</text>
</comment>
<proteinExistence type="inferred from homology"/>
<dbReference type="Pfam" id="PF01451">
    <property type="entry name" value="LMWPc"/>
    <property type="match status" value="1"/>
</dbReference>
<dbReference type="InterPro" id="IPR017867">
    <property type="entry name" value="Tyr_phospatase_low_mol_wt"/>
</dbReference>
<evidence type="ECO:0000256" key="4">
    <source>
        <dbReference type="PIRSR" id="PIRSR617867-1"/>
    </source>
</evidence>
<dbReference type="SMART" id="SM00226">
    <property type="entry name" value="LMWPc"/>
    <property type="match status" value="1"/>
</dbReference>
<keyword evidence="7" id="KW-1185">Reference proteome</keyword>
<comment type="caution">
    <text evidence="6">The sequence shown here is derived from an EMBL/GenBank/DDBJ whole genome shotgun (WGS) entry which is preliminary data.</text>
</comment>
<gene>
    <name evidence="6" type="ORF">AX018_103147</name>
</gene>
<dbReference type="InterPro" id="IPR036196">
    <property type="entry name" value="Ptyr_pPase_sf"/>
</dbReference>
<evidence type="ECO:0000259" key="5">
    <source>
        <dbReference type="SMART" id="SM00226"/>
    </source>
</evidence>
<evidence type="ECO:0000256" key="1">
    <source>
        <dbReference type="ARBA" id="ARBA00011063"/>
    </source>
</evidence>
<dbReference type="Proteomes" id="UP000248856">
    <property type="component" value="Unassembled WGS sequence"/>
</dbReference>
<accession>A0A328YYZ1</accession>
<dbReference type="PANTHER" id="PTHR47439">
    <property type="entry name" value="LOW MOLECULAR WEIGHT PHOSPHOTYROSINE PROTEIN PHOSPHATASE-RELATED"/>
    <property type="match status" value="1"/>
</dbReference>
<feature type="domain" description="Phosphotyrosine protein phosphatase I" evidence="5">
    <location>
        <begin position="25"/>
        <end position="174"/>
    </location>
</feature>
<evidence type="ECO:0000256" key="2">
    <source>
        <dbReference type="ARBA" id="ARBA00022801"/>
    </source>
</evidence>
<evidence type="ECO:0000313" key="6">
    <source>
        <dbReference type="EMBL" id="RAR78363.1"/>
    </source>
</evidence>
<evidence type="ECO:0000313" key="7">
    <source>
        <dbReference type="Proteomes" id="UP000248856"/>
    </source>
</evidence>
<dbReference type="FunFam" id="3.40.50.2300:FF:000113">
    <property type="entry name" value="Low molecular weight protein-tyrosine-phosphatase"/>
    <property type="match status" value="1"/>
</dbReference>
<dbReference type="SUPFAM" id="SSF52788">
    <property type="entry name" value="Phosphotyrosine protein phosphatases I"/>
    <property type="match status" value="1"/>
</dbReference>
<dbReference type="EMBL" id="QLTA01000031">
    <property type="protein sequence ID" value="RAR78363.1"/>
    <property type="molecule type" value="Genomic_DNA"/>
</dbReference>
<reference evidence="6 7" key="1">
    <citation type="submission" date="2018-06" db="EMBL/GenBank/DDBJ databases">
        <title>Genomic Encyclopedia of Archaeal and Bacterial Type Strains, Phase II (KMG-II): from individual species to whole genera.</title>
        <authorList>
            <person name="Goeker M."/>
        </authorList>
    </citation>
    <scope>NUCLEOTIDE SEQUENCE [LARGE SCALE GENOMIC DNA]</scope>
    <source>
        <strain evidence="6 7">CFPB 3232</strain>
    </source>
</reference>
<dbReference type="PANTHER" id="PTHR47439:SF1">
    <property type="entry name" value="ACID PHOSPHATASE"/>
    <property type="match status" value="1"/>
</dbReference>
<dbReference type="InterPro" id="IPR023485">
    <property type="entry name" value="Ptyr_pPase"/>
</dbReference>
<sequence length="188" mass="20331">MTPPRPDTPPPTLPHLGARPAGEPLRVLMVCMGNICRSPTAHGVLEKMVADAGLAHRIQVDSAGTHDYHVGEPPDRRAQAHALRRGYNLSAQRARHLERRDFADFDLVLVMDDRNESAARGLCPPAQRERLRRLTDFCRHATAHEVPDPYYGGADGFEHVLDVVEDACAGLLAALEPAPSASGPGATA</sequence>
<evidence type="ECO:0000256" key="3">
    <source>
        <dbReference type="ARBA" id="ARBA00022912"/>
    </source>
</evidence>